<reference evidence="9" key="1">
    <citation type="submission" date="2022-11" db="UniProtKB">
        <authorList>
            <consortium name="WormBaseParasite"/>
        </authorList>
    </citation>
    <scope>IDENTIFICATION</scope>
</reference>
<comment type="similarity">
    <text evidence="2">Belongs to the mitoguardin family.</text>
</comment>
<keyword evidence="6" id="KW-0496">Mitochondrion</keyword>
<evidence type="ECO:0000256" key="5">
    <source>
        <dbReference type="ARBA" id="ARBA00022989"/>
    </source>
</evidence>
<evidence type="ECO:0000256" key="1">
    <source>
        <dbReference type="ARBA" id="ARBA00004294"/>
    </source>
</evidence>
<keyword evidence="5" id="KW-1133">Transmembrane helix</keyword>
<dbReference type="Proteomes" id="UP000887565">
    <property type="component" value="Unplaced"/>
</dbReference>
<comment type="subcellular location">
    <subcellularLocation>
        <location evidence="1">Mitochondrion outer membrane</location>
    </subcellularLocation>
</comment>
<keyword evidence="7" id="KW-0472">Membrane</keyword>
<dbReference type="GO" id="GO:0005741">
    <property type="term" value="C:mitochondrial outer membrane"/>
    <property type="evidence" value="ECO:0007669"/>
    <property type="project" value="UniProtKB-SubCell"/>
</dbReference>
<evidence type="ECO:0000256" key="4">
    <source>
        <dbReference type="ARBA" id="ARBA00022787"/>
    </source>
</evidence>
<evidence type="ECO:0000256" key="3">
    <source>
        <dbReference type="ARBA" id="ARBA00022692"/>
    </source>
</evidence>
<dbReference type="AlphaFoldDB" id="A0A915ITN2"/>
<keyword evidence="4" id="KW-1000">Mitochondrion outer membrane</keyword>
<dbReference type="PANTHER" id="PTHR21508">
    <property type="entry name" value="MITOGUARDIN"/>
    <property type="match status" value="1"/>
</dbReference>
<protein>
    <submittedName>
        <fullName evidence="9">Uncharacterized protein</fullName>
    </submittedName>
</protein>
<dbReference type="WBParaSite" id="nRc.2.0.1.t17554-RA">
    <property type="protein sequence ID" value="nRc.2.0.1.t17554-RA"/>
    <property type="gene ID" value="nRc.2.0.1.g17554"/>
</dbReference>
<proteinExistence type="inferred from homology"/>
<keyword evidence="8" id="KW-1185">Reference proteome</keyword>
<dbReference type="PANTHER" id="PTHR21508:SF5">
    <property type="entry name" value="MITOGUARDIN"/>
    <property type="match status" value="1"/>
</dbReference>
<organism evidence="8 9">
    <name type="scientific">Romanomermis culicivorax</name>
    <name type="common">Nematode worm</name>
    <dbReference type="NCBI Taxonomy" id="13658"/>
    <lineage>
        <taxon>Eukaryota</taxon>
        <taxon>Metazoa</taxon>
        <taxon>Ecdysozoa</taxon>
        <taxon>Nematoda</taxon>
        <taxon>Enoplea</taxon>
        <taxon>Dorylaimia</taxon>
        <taxon>Mermithida</taxon>
        <taxon>Mermithoidea</taxon>
        <taxon>Mermithidae</taxon>
        <taxon>Romanomermis</taxon>
    </lineage>
</organism>
<accession>A0A915ITN2</accession>
<evidence type="ECO:0000256" key="6">
    <source>
        <dbReference type="ARBA" id="ARBA00023128"/>
    </source>
</evidence>
<sequence>HFLARDSFIDAIKQWERALSKNDSADTTLRNGDVSHVDDRNEKLEQLLDKAYQLRDEMNEFLNGLSPDILENYAKANRYLTYNDVNKKNARRTLSVLSDDSFASALEDLMPPILDLDVEINRPIESDVEELILYQEALGEVDALNVACRVL</sequence>
<dbReference type="Pfam" id="PF10265">
    <property type="entry name" value="Miga"/>
    <property type="match status" value="1"/>
</dbReference>
<evidence type="ECO:0000256" key="7">
    <source>
        <dbReference type="ARBA" id="ARBA00023136"/>
    </source>
</evidence>
<evidence type="ECO:0000313" key="8">
    <source>
        <dbReference type="Proteomes" id="UP000887565"/>
    </source>
</evidence>
<evidence type="ECO:0000313" key="9">
    <source>
        <dbReference type="WBParaSite" id="nRc.2.0.1.t17554-RA"/>
    </source>
</evidence>
<name>A0A915ITN2_ROMCU</name>
<dbReference type="InterPro" id="IPR019392">
    <property type="entry name" value="Miga"/>
</dbReference>
<keyword evidence="3" id="KW-0812">Transmembrane</keyword>
<dbReference type="GO" id="GO:0008053">
    <property type="term" value="P:mitochondrial fusion"/>
    <property type="evidence" value="ECO:0007669"/>
    <property type="project" value="InterPro"/>
</dbReference>
<evidence type="ECO:0000256" key="2">
    <source>
        <dbReference type="ARBA" id="ARBA00008969"/>
    </source>
</evidence>